<gene>
    <name evidence="2" type="ORF">ACAM_0167</name>
</gene>
<dbReference type="SUPFAM" id="SSF52540">
    <property type="entry name" value="P-loop containing nucleoside triphosphate hydrolases"/>
    <property type="match status" value="1"/>
</dbReference>
<dbReference type="Pfam" id="PF01935">
    <property type="entry name" value="DUF87"/>
    <property type="match status" value="1"/>
</dbReference>
<evidence type="ECO:0000313" key="2">
    <source>
        <dbReference type="EMBL" id="BAN89636.1"/>
    </source>
</evidence>
<protein>
    <submittedName>
        <fullName evidence="2">Predicted ATPase</fullName>
    </submittedName>
</protein>
<dbReference type="InterPro" id="IPR027417">
    <property type="entry name" value="P-loop_NTPase"/>
</dbReference>
<dbReference type="Proteomes" id="UP000016887">
    <property type="component" value="Chromosome"/>
</dbReference>
<dbReference type="PANTHER" id="PTHR30121">
    <property type="entry name" value="UNCHARACTERIZED PROTEIN YJGR-RELATED"/>
    <property type="match status" value="1"/>
</dbReference>
<organism evidence="2 3">
    <name type="scientific">Aeropyrum camini SY1 = JCM 12091</name>
    <dbReference type="NCBI Taxonomy" id="1198449"/>
    <lineage>
        <taxon>Archaea</taxon>
        <taxon>Thermoproteota</taxon>
        <taxon>Thermoprotei</taxon>
        <taxon>Desulfurococcales</taxon>
        <taxon>Desulfurococcaceae</taxon>
        <taxon>Aeropyrum</taxon>
    </lineage>
</organism>
<evidence type="ECO:0000259" key="1">
    <source>
        <dbReference type="SMART" id="SM00382"/>
    </source>
</evidence>
<dbReference type="STRING" id="1198449.ACAM_0167"/>
<name>U3TB56_9CREN</name>
<dbReference type="InterPro" id="IPR003593">
    <property type="entry name" value="AAA+_ATPase"/>
</dbReference>
<dbReference type="AlphaFoldDB" id="U3TB56"/>
<dbReference type="KEGG" id="acj:ACAM_0167"/>
<dbReference type="InterPro" id="IPR051162">
    <property type="entry name" value="T4SS_component"/>
</dbReference>
<dbReference type="EMBL" id="AP012489">
    <property type="protein sequence ID" value="BAN89636.1"/>
    <property type="molecule type" value="Genomic_DNA"/>
</dbReference>
<dbReference type="OrthoDB" id="10575at2157"/>
<dbReference type="eggNOG" id="arCOG05935">
    <property type="taxonomic scope" value="Archaea"/>
</dbReference>
<dbReference type="Gene3D" id="3.40.50.300">
    <property type="entry name" value="P-loop containing nucleotide triphosphate hydrolases"/>
    <property type="match status" value="1"/>
</dbReference>
<dbReference type="RefSeq" id="WP_022540916.1">
    <property type="nucleotide sequence ID" value="NC_022521.1"/>
</dbReference>
<accession>U3TB56</accession>
<dbReference type="InterPro" id="IPR002789">
    <property type="entry name" value="HerA_central"/>
</dbReference>
<dbReference type="PANTHER" id="PTHR30121:SF6">
    <property type="entry name" value="SLR6007 PROTEIN"/>
    <property type="match status" value="1"/>
</dbReference>
<proteinExistence type="predicted"/>
<reference evidence="2 3" key="1">
    <citation type="journal article" date="2013" name="Appl. Environ. Microbiol.">
        <title>Variation of the Virus-Related Elements within Syntenic Genomes of the Hyperthermophilic Archaeon Aeropyrum.</title>
        <authorList>
            <person name="Daifuku T."/>
            <person name="Yoshida T."/>
            <person name="Kitamura T."/>
            <person name="Kawaichi S."/>
            <person name="Inoue T."/>
            <person name="Nomura K."/>
            <person name="Yoshida Y."/>
            <person name="Kuno S."/>
            <person name="Sako Y."/>
        </authorList>
    </citation>
    <scope>NUCLEOTIDE SEQUENCE [LARGE SCALE GENOMIC DNA]</scope>
    <source>
        <strain evidence="2 3">SY1</strain>
    </source>
</reference>
<dbReference type="GeneID" id="17111153"/>
<feature type="domain" description="AAA+ ATPase" evidence="1">
    <location>
        <begin position="229"/>
        <end position="446"/>
    </location>
</feature>
<sequence length="463" mass="49351">MPGVLDLLTIILMVAAAGILYRKTLSSKAALLSRRAGVLLKVEGEEAPRKPVVLVARDNPGSVEGLGDRLFSLAMRTPVPISIFYSYIPVEKSRVVEAIEDEIKKVEFKYSTTRLGRYKASLALLESLYREAVSAGTPRLGRLGAIVWLEEGAGEDKVRLFKSMIEAEVGVKFDVVNGAWTPASLLEAEPRHLNPRFKPEGRLPLGGEILLGISVENGGAVSLRWPRDIESHMLVVGPTGRGKTVLLAGLAAQLALLSEARGDPVGVVVVDPKGDLASLLEPLAAVYLEPRDAQQLPVPGATIPPLSPLTIYNLGLLETSERSRAAQAVASSLVEYSLSTGGRGRIVLVVDEAWRLSPSKGVFEGIAREGRSRGLYGVFATQSPGDLPEAIEHNAGVVAAFGGKAQGYLESAGKLGLEGWGKLGVLGVGEAMVRMPGGRLYTVRIPPFNEYLKKARSTNGVQG</sequence>
<keyword evidence="3" id="KW-1185">Reference proteome</keyword>
<evidence type="ECO:0000313" key="3">
    <source>
        <dbReference type="Proteomes" id="UP000016887"/>
    </source>
</evidence>
<dbReference type="SMART" id="SM00382">
    <property type="entry name" value="AAA"/>
    <property type="match status" value="1"/>
</dbReference>